<protein>
    <recommendedName>
        <fullName evidence="2">Phospholipid/glycerol acyltransferase domain-containing protein</fullName>
    </recommendedName>
</protein>
<accession>A0A2G0CFE6</accession>
<dbReference type="Pfam" id="PF01553">
    <property type="entry name" value="Acyltransferase"/>
    <property type="match status" value="1"/>
</dbReference>
<evidence type="ECO:0000259" key="2">
    <source>
        <dbReference type="SMART" id="SM00563"/>
    </source>
</evidence>
<dbReference type="PANTHER" id="PTHR31605:SF0">
    <property type="entry name" value="GLYCEROL-3-PHOSPHATE O-ACYLTRANSFERASE 1"/>
    <property type="match status" value="1"/>
</dbReference>
<dbReference type="OrthoDB" id="9806008at2"/>
<evidence type="ECO:0000313" key="3">
    <source>
        <dbReference type="EMBL" id="PHK98647.1"/>
    </source>
</evidence>
<dbReference type="InterPro" id="IPR002123">
    <property type="entry name" value="Plipid/glycerol_acylTrfase"/>
</dbReference>
<dbReference type="EMBL" id="PDLO01000003">
    <property type="protein sequence ID" value="PHK98647.1"/>
    <property type="molecule type" value="Genomic_DNA"/>
</dbReference>
<gene>
    <name evidence="3" type="ORF">CGL56_09255</name>
</gene>
<feature type="domain" description="Phospholipid/glycerol acyltransferase" evidence="2">
    <location>
        <begin position="35"/>
        <end position="164"/>
    </location>
</feature>
<dbReference type="GO" id="GO:0016287">
    <property type="term" value="F:glycerone-phosphate O-acyltransferase activity"/>
    <property type="evidence" value="ECO:0007669"/>
    <property type="project" value="TreeGrafter"/>
</dbReference>
<proteinExistence type="predicted"/>
<organism evidence="3 4">
    <name type="scientific">Neolewinella marina</name>
    <dbReference type="NCBI Taxonomy" id="438751"/>
    <lineage>
        <taxon>Bacteria</taxon>
        <taxon>Pseudomonadati</taxon>
        <taxon>Bacteroidota</taxon>
        <taxon>Saprospiria</taxon>
        <taxon>Saprospirales</taxon>
        <taxon>Lewinellaceae</taxon>
        <taxon>Neolewinella</taxon>
    </lineage>
</organism>
<keyword evidence="1" id="KW-0812">Transmembrane</keyword>
<evidence type="ECO:0000256" key="1">
    <source>
        <dbReference type="SAM" id="Phobius"/>
    </source>
</evidence>
<reference evidence="3 4" key="1">
    <citation type="submission" date="2017-10" db="EMBL/GenBank/DDBJ databases">
        <title>The draft genome sequence of Lewinella marina KCTC 32374.</title>
        <authorList>
            <person name="Wang K."/>
        </authorList>
    </citation>
    <scope>NUCLEOTIDE SEQUENCE [LARGE SCALE GENOMIC DNA]</scope>
    <source>
        <strain evidence="3 4">MKG-38</strain>
    </source>
</reference>
<comment type="caution">
    <text evidence="3">The sequence shown here is derived from an EMBL/GenBank/DDBJ whole genome shotgun (WGS) entry which is preliminary data.</text>
</comment>
<name>A0A2G0CFE6_9BACT</name>
<dbReference type="PANTHER" id="PTHR31605">
    <property type="entry name" value="GLYCEROL-3-PHOSPHATE O-ACYLTRANSFERASE 1"/>
    <property type="match status" value="1"/>
</dbReference>
<feature type="transmembrane region" description="Helical" evidence="1">
    <location>
        <begin position="335"/>
        <end position="362"/>
    </location>
</feature>
<dbReference type="SMART" id="SM00563">
    <property type="entry name" value="PlsC"/>
    <property type="match status" value="1"/>
</dbReference>
<dbReference type="Proteomes" id="UP000226437">
    <property type="component" value="Unassembled WGS sequence"/>
</dbReference>
<evidence type="ECO:0000313" key="4">
    <source>
        <dbReference type="Proteomes" id="UP000226437"/>
    </source>
</evidence>
<dbReference type="AlphaFoldDB" id="A0A2G0CFE6"/>
<keyword evidence="4" id="KW-1185">Reference proteome</keyword>
<dbReference type="GO" id="GO:0004366">
    <property type="term" value="F:glycerol-3-phosphate O-acyltransferase activity"/>
    <property type="evidence" value="ECO:0007669"/>
    <property type="project" value="TreeGrafter"/>
</dbReference>
<dbReference type="SUPFAM" id="SSF69593">
    <property type="entry name" value="Glycerol-3-phosphate (1)-acyltransferase"/>
    <property type="match status" value="1"/>
</dbReference>
<sequence length="405" mass="45363">MLYYLVRPAARFVLSFYYRNIDITGLEHIPRDAPVILAANHPTAFLEPCLMACFQPRTLHFLARGDLFQRSWAKVLLGALNLLPVYRIQDGGYEKLVRNYDTFKECFDVLSRQGALMILAEGRCIHEKRLRPLRKGTARIALGALEYDNTLRDVYIVPVGVNFSAADRVRSKVMIRCGEPLRASHYLREFRHNEAGGIRSLTDALRTALSPLVVQCPEGMDAAAFEPMLTVRRNAVSTAPEGITHSGLELEAELATAADPGLPGKSPGALRYATLLQQFGLHDRDLAAAAGPGKKPWMALPATLLLLPQLPGWLLAETTGLTGPKTIEFYSAVRFAALAVITLLYIPLLIFLPWTIALWLVASLLTTRWSIRQLEACRDWRQQRRLSQVSPEDQRRLREAREALL</sequence>
<dbReference type="InterPro" id="IPR052744">
    <property type="entry name" value="GPAT/DAPAT"/>
</dbReference>
<keyword evidence="1" id="KW-1133">Transmembrane helix</keyword>
<dbReference type="RefSeq" id="WP_099106257.1">
    <property type="nucleotide sequence ID" value="NZ_JAATJF010000001.1"/>
</dbReference>
<keyword evidence="1" id="KW-0472">Membrane</keyword>
<dbReference type="GO" id="GO:0008654">
    <property type="term" value="P:phospholipid biosynthetic process"/>
    <property type="evidence" value="ECO:0007669"/>
    <property type="project" value="TreeGrafter"/>
</dbReference>